<accession>A0A9X1X2P9</accession>
<gene>
    <name evidence="1" type="ORF">MUY27_09990</name>
</gene>
<dbReference type="Proteomes" id="UP001139450">
    <property type="component" value="Unassembled WGS sequence"/>
</dbReference>
<keyword evidence="2" id="KW-1185">Reference proteome</keyword>
<name>A0A9X1X2P9_9SPHI</name>
<reference evidence="1" key="1">
    <citation type="submission" date="2022-04" db="EMBL/GenBank/DDBJ databases">
        <title>Mucilaginibacter sp. RS28 isolated from freshwater.</title>
        <authorList>
            <person name="Ko S.-R."/>
        </authorList>
    </citation>
    <scope>NUCLEOTIDE SEQUENCE</scope>
    <source>
        <strain evidence="1">RS28</strain>
    </source>
</reference>
<evidence type="ECO:0000313" key="2">
    <source>
        <dbReference type="Proteomes" id="UP001139450"/>
    </source>
</evidence>
<organism evidence="1 2">
    <name type="scientific">Mucilaginibacter straminoryzae</name>
    <dbReference type="NCBI Taxonomy" id="2932774"/>
    <lineage>
        <taxon>Bacteria</taxon>
        <taxon>Pseudomonadati</taxon>
        <taxon>Bacteroidota</taxon>
        <taxon>Sphingobacteriia</taxon>
        <taxon>Sphingobacteriales</taxon>
        <taxon>Sphingobacteriaceae</taxon>
        <taxon>Mucilaginibacter</taxon>
    </lineage>
</organism>
<comment type="caution">
    <text evidence="1">The sequence shown here is derived from an EMBL/GenBank/DDBJ whole genome shotgun (WGS) entry which is preliminary data.</text>
</comment>
<dbReference type="EMBL" id="JALJEJ010000004">
    <property type="protein sequence ID" value="MCJ8210039.1"/>
    <property type="molecule type" value="Genomic_DNA"/>
</dbReference>
<protein>
    <recommendedName>
        <fullName evidence="3">SprT-like family protein</fullName>
    </recommendedName>
</protein>
<dbReference type="AlphaFoldDB" id="A0A9X1X2P9"/>
<evidence type="ECO:0008006" key="3">
    <source>
        <dbReference type="Google" id="ProtNLM"/>
    </source>
</evidence>
<sequence>MGNYITGYKYSKGSVTHTIGPPAPVNNIRTNDLKKVNDVNCIIQTYYVSVTVNFSSKPKEVNTTYISYDYSEWHCYFSPPMGAGGPDGGTFVGISPGDYAFVGGGGPGGSAGIDCTPQDQSQKGKKVNGCPVPTPITVEVITTPLRTNYPCADALILQNLMQQQDYVSLITQFQTSQRPSLTWQNGTLPWNQYDSQTGKYTYQEGATGEDPQSGMGTSMIITLNTSLLDNSSQLFIASTMIHESLHAYLRYNINLAYYNANNGYNNYPDWFSALDAFYTIKGLPSNYADHYEMLTDYFNKAVGILSSWDQNRHTQKEYVMTMLYGLDTIDSSGVSADMKAIITQVFNDMKINNGITDSELNKFWRDNLNAKNSDRLPKSGC</sequence>
<evidence type="ECO:0000313" key="1">
    <source>
        <dbReference type="EMBL" id="MCJ8210039.1"/>
    </source>
</evidence>
<proteinExistence type="predicted"/>